<evidence type="ECO:0000313" key="2">
    <source>
        <dbReference type="EMBL" id="KAK1135704.1"/>
    </source>
</evidence>
<accession>A0AA40GDF8</accession>
<evidence type="ECO:0000313" key="3">
    <source>
        <dbReference type="Proteomes" id="UP001177670"/>
    </source>
</evidence>
<organism evidence="2 3">
    <name type="scientific">Melipona bicolor</name>
    <dbReference type="NCBI Taxonomy" id="60889"/>
    <lineage>
        <taxon>Eukaryota</taxon>
        <taxon>Metazoa</taxon>
        <taxon>Ecdysozoa</taxon>
        <taxon>Arthropoda</taxon>
        <taxon>Hexapoda</taxon>
        <taxon>Insecta</taxon>
        <taxon>Pterygota</taxon>
        <taxon>Neoptera</taxon>
        <taxon>Endopterygota</taxon>
        <taxon>Hymenoptera</taxon>
        <taxon>Apocrita</taxon>
        <taxon>Aculeata</taxon>
        <taxon>Apoidea</taxon>
        <taxon>Anthophila</taxon>
        <taxon>Apidae</taxon>
        <taxon>Melipona</taxon>
    </lineage>
</organism>
<keyword evidence="3" id="KW-1185">Reference proteome</keyword>
<gene>
    <name evidence="2" type="ORF">K0M31_000289</name>
</gene>
<sequence length="201" mass="21725">MPEIRFSKTSNPKNPENPRTYISSCDPTTESEPNRNRPVHQRHHPANLSPVAHPKADPASSPVRSRTRFNLLSLSAASRRVVAVYFLPPRAFQPNVYPVCLHFPPAATSDIFSSAVGQPAPPVGGLSSGKGSNAEGVEQSRGARGPSTRQPDERSRRGREVRQGVGCPSNRRDSPEPRFGSDPSASRSLRGLDRSQLSSAG</sequence>
<feature type="region of interest" description="Disordered" evidence="1">
    <location>
        <begin position="120"/>
        <end position="201"/>
    </location>
</feature>
<dbReference type="AlphaFoldDB" id="A0AA40GDF8"/>
<proteinExistence type="predicted"/>
<evidence type="ECO:0000256" key="1">
    <source>
        <dbReference type="SAM" id="MobiDB-lite"/>
    </source>
</evidence>
<feature type="region of interest" description="Disordered" evidence="1">
    <location>
        <begin position="1"/>
        <end position="64"/>
    </location>
</feature>
<reference evidence="2" key="1">
    <citation type="submission" date="2021-10" db="EMBL/GenBank/DDBJ databases">
        <title>Melipona bicolor Genome sequencing and assembly.</title>
        <authorList>
            <person name="Araujo N.S."/>
            <person name="Arias M.C."/>
        </authorList>
    </citation>
    <scope>NUCLEOTIDE SEQUENCE</scope>
    <source>
        <strain evidence="2">USP_2M_L1-L4_2017</strain>
        <tissue evidence="2">Whole body</tissue>
    </source>
</reference>
<feature type="compositionally biased region" description="Polar residues" evidence="1">
    <location>
        <begin position="20"/>
        <end position="31"/>
    </location>
</feature>
<name>A0AA40GDF8_9HYME</name>
<dbReference type="EMBL" id="JAHYIQ010000001">
    <property type="protein sequence ID" value="KAK1135704.1"/>
    <property type="molecule type" value="Genomic_DNA"/>
</dbReference>
<comment type="caution">
    <text evidence="2">The sequence shown here is derived from an EMBL/GenBank/DDBJ whole genome shotgun (WGS) entry which is preliminary data.</text>
</comment>
<feature type="compositionally biased region" description="Basic and acidic residues" evidence="1">
    <location>
        <begin position="150"/>
        <end position="162"/>
    </location>
</feature>
<dbReference type="Proteomes" id="UP001177670">
    <property type="component" value="Unassembled WGS sequence"/>
</dbReference>
<protein>
    <submittedName>
        <fullName evidence="2">Uncharacterized protein</fullName>
    </submittedName>
</protein>